<dbReference type="InterPro" id="IPR035906">
    <property type="entry name" value="MetI-like_sf"/>
</dbReference>
<dbReference type="PROSITE" id="PS50928">
    <property type="entry name" value="ABC_TM1"/>
    <property type="match status" value="1"/>
</dbReference>
<keyword evidence="4 7" id="KW-0812">Transmembrane</keyword>
<keyword evidence="6 7" id="KW-0472">Membrane</keyword>
<dbReference type="PANTHER" id="PTHR43163">
    <property type="entry name" value="DIPEPTIDE TRANSPORT SYSTEM PERMEASE PROTEIN DPPB-RELATED"/>
    <property type="match status" value="1"/>
</dbReference>
<dbReference type="Pfam" id="PF00528">
    <property type="entry name" value="BPD_transp_1"/>
    <property type="match status" value="1"/>
</dbReference>
<proteinExistence type="inferred from homology"/>
<protein>
    <submittedName>
        <fullName evidence="9">Peptide permease</fullName>
    </submittedName>
</protein>
<feature type="transmembrane region" description="Helical" evidence="7">
    <location>
        <begin position="102"/>
        <end position="125"/>
    </location>
</feature>
<evidence type="ECO:0000256" key="5">
    <source>
        <dbReference type="ARBA" id="ARBA00022989"/>
    </source>
</evidence>
<dbReference type="EMBL" id="LVYU01000078">
    <property type="protein sequence ID" value="KZB01998.1"/>
    <property type="molecule type" value="Genomic_DNA"/>
</dbReference>
<feature type="transmembrane region" description="Helical" evidence="7">
    <location>
        <begin position="137"/>
        <end position="162"/>
    </location>
</feature>
<evidence type="ECO:0000256" key="2">
    <source>
        <dbReference type="ARBA" id="ARBA00022448"/>
    </source>
</evidence>
<comment type="caution">
    <text evidence="9">The sequence shown here is derived from an EMBL/GenBank/DDBJ whole genome shotgun (WGS) entry which is preliminary data.</text>
</comment>
<dbReference type="PANTHER" id="PTHR43163:SF6">
    <property type="entry name" value="DIPEPTIDE TRANSPORT SYSTEM PERMEASE PROTEIN DPPB-RELATED"/>
    <property type="match status" value="1"/>
</dbReference>
<dbReference type="Gene3D" id="1.10.3720.10">
    <property type="entry name" value="MetI-like"/>
    <property type="match status" value="1"/>
</dbReference>
<dbReference type="GO" id="GO:0055085">
    <property type="term" value="P:transmembrane transport"/>
    <property type="evidence" value="ECO:0007669"/>
    <property type="project" value="InterPro"/>
</dbReference>
<dbReference type="SUPFAM" id="SSF161098">
    <property type="entry name" value="MetI-like"/>
    <property type="match status" value="1"/>
</dbReference>
<comment type="subcellular location">
    <subcellularLocation>
        <location evidence="1 7">Cell membrane</location>
        <topology evidence="1 7">Multi-pass membrane protein</topology>
    </subcellularLocation>
</comment>
<feature type="transmembrane region" description="Helical" evidence="7">
    <location>
        <begin position="182"/>
        <end position="201"/>
    </location>
</feature>
<reference evidence="9" key="1">
    <citation type="submission" date="2016-03" db="EMBL/GenBank/DDBJ databases">
        <title>Microsymbionts genomes from the relict species Vavilovia formosa.</title>
        <authorList>
            <person name="Chirak E."/>
            <person name="Kimeklis A."/>
            <person name="Kopat V."/>
            <person name="Andronov E."/>
        </authorList>
    </citation>
    <scope>NUCLEOTIDE SEQUENCE [LARGE SCALE GENOMIC DNA]</scope>
    <source>
        <strain evidence="9">Vaf12</strain>
    </source>
</reference>
<sequence length="319" mass="34213">MLQYSLRRLVIGIGMLVALSMLIFLLLRLTPGDPIDAYIDPNLPMSPSDLADLRRNLGLDQPLPAQYLGWLQQALTGNLGYSIKRLDQPVLGLVLSRIGPTVLLMGTALAFAIVAGITCGVIGAVRRNSLADLSLSVVALAGISSPAFLSALIGLYIFSVRLHWMPSGGMLTPGEEFSVGDLLHHLILPAALLSVAQAALIMRYMRASLLEVLNQDYVRTARAKGVREFWVITKHALRNALLPIVTLIGSTIGLAIGGAIFIESVFNWPGMGLLLVDAVQTRDYPVIMGATLVIGACVIVVNLLTDITYAVVDPRLKVG</sequence>
<keyword evidence="5 7" id="KW-1133">Transmembrane helix</keyword>
<comment type="similarity">
    <text evidence="7">Belongs to the binding-protein-dependent transport system permease family.</text>
</comment>
<accession>A0A154IPI7</accession>
<feature type="transmembrane region" description="Helical" evidence="7">
    <location>
        <begin position="9"/>
        <end position="27"/>
    </location>
</feature>
<name>A0A154IPI7_RHILE</name>
<organism evidence="9">
    <name type="scientific">Rhizobium leguminosarum</name>
    <dbReference type="NCBI Taxonomy" id="384"/>
    <lineage>
        <taxon>Bacteria</taxon>
        <taxon>Pseudomonadati</taxon>
        <taxon>Pseudomonadota</taxon>
        <taxon>Alphaproteobacteria</taxon>
        <taxon>Hyphomicrobiales</taxon>
        <taxon>Rhizobiaceae</taxon>
        <taxon>Rhizobium/Agrobacterium group</taxon>
        <taxon>Rhizobium</taxon>
    </lineage>
</organism>
<dbReference type="CDD" id="cd06261">
    <property type="entry name" value="TM_PBP2"/>
    <property type="match status" value="1"/>
</dbReference>
<dbReference type="InterPro" id="IPR000515">
    <property type="entry name" value="MetI-like"/>
</dbReference>
<dbReference type="InterPro" id="IPR045621">
    <property type="entry name" value="BPD_transp_1_N"/>
</dbReference>
<dbReference type="Pfam" id="PF19300">
    <property type="entry name" value="BPD_transp_1_N"/>
    <property type="match status" value="1"/>
</dbReference>
<feature type="transmembrane region" description="Helical" evidence="7">
    <location>
        <begin position="286"/>
        <end position="312"/>
    </location>
</feature>
<dbReference type="GO" id="GO:0005886">
    <property type="term" value="C:plasma membrane"/>
    <property type="evidence" value="ECO:0007669"/>
    <property type="project" value="UniProtKB-SubCell"/>
</dbReference>
<dbReference type="AlphaFoldDB" id="A0A154IPI7"/>
<evidence type="ECO:0000256" key="3">
    <source>
        <dbReference type="ARBA" id="ARBA00022475"/>
    </source>
</evidence>
<evidence type="ECO:0000259" key="8">
    <source>
        <dbReference type="PROSITE" id="PS50928"/>
    </source>
</evidence>
<evidence type="ECO:0000256" key="6">
    <source>
        <dbReference type="ARBA" id="ARBA00023136"/>
    </source>
</evidence>
<evidence type="ECO:0000256" key="7">
    <source>
        <dbReference type="RuleBase" id="RU363032"/>
    </source>
</evidence>
<feature type="domain" description="ABC transmembrane type-1" evidence="8">
    <location>
        <begin position="98"/>
        <end position="305"/>
    </location>
</feature>
<keyword evidence="2 7" id="KW-0813">Transport</keyword>
<keyword evidence="3" id="KW-1003">Cell membrane</keyword>
<evidence type="ECO:0000256" key="4">
    <source>
        <dbReference type="ARBA" id="ARBA00022692"/>
    </source>
</evidence>
<gene>
    <name evidence="9" type="ORF">A4A59_13410</name>
</gene>
<evidence type="ECO:0000256" key="1">
    <source>
        <dbReference type="ARBA" id="ARBA00004651"/>
    </source>
</evidence>
<feature type="transmembrane region" description="Helical" evidence="7">
    <location>
        <begin position="240"/>
        <end position="266"/>
    </location>
</feature>
<evidence type="ECO:0000313" key="9">
    <source>
        <dbReference type="EMBL" id="KZB01998.1"/>
    </source>
</evidence>
<dbReference type="RefSeq" id="WP_062941029.1">
    <property type="nucleotide sequence ID" value="NZ_CP171845.1"/>
</dbReference>